<comment type="caution">
    <text evidence="3">The sequence shown here is derived from an EMBL/GenBank/DDBJ whole genome shotgun (WGS) entry which is preliminary data.</text>
</comment>
<feature type="chain" id="PRO_5019263371" evidence="2">
    <location>
        <begin position="20"/>
        <end position="102"/>
    </location>
</feature>
<dbReference type="EMBL" id="RAPY01000002">
    <property type="protein sequence ID" value="RKE52398.1"/>
    <property type="molecule type" value="Genomic_DNA"/>
</dbReference>
<name>A0A420B6X2_SPHD1</name>
<protein>
    <submittedName>
        <fullName evidence="3">Uncharacterized protein</fullName>
    </submittedName>
</protein>
<dbReference type="AlphaFoldDB" id="A0A420B6X2"/>
<feature type="region of interest" description="Disordered" evidence="1">
    <location>
        <begin position="78"/>
        <end position="102"/>
    </location>
</feature>
<dbReference type="Proteomes" id="UP000286246">
    <property type="component" value="Unassembled WGS sequence"/>
</dbReference>
<evidence type="ECO:0000256" key="2">
    <source>
        <dbReference type="SAM" id="SignalP"/>
    </source>
</evidence>
<evidence type="ECO:0000313" key="4">
    <source>
        <dbReference type="Proteomes" id="UP000286246"/>
    </source>
</evidence>
<evidence type="ECO:0000313" key="3">
    <source>
        <dbReference type="EMBL" id="RKE52398.1"/>
    </source>
</evidence>
<accession>A0A420B6X2</accession>
<organism evidence="3 4">
    <name type="scientific">Sphingobacterium detergens</name>
    <dbReference type="NCBI Taxonomy" id="1145106"/>
    <lineage>
        <taxon>Bacteria</taxon>
        <taxon>Pseudomonadati</taxon>
        <taxon>Bacteroidota</taxon>
        <taxon>Sphingobacteriia</taxon>
        <taxon>Sphingobacteriales</taxon>
        <taxon>Sphingobacteriaceae</taxon>
        <taxon>Sphingobacterium</taxon>
    </lineage>
</organism>
<keyword evidence="2" id="KW-0732">Signal</keyword>
<gene>
    <name evidence="3" type="ORF">DFQ12_2634</name>
</gene>
<proteinExistence type="predicted"/>
<reference evidence="3 4" key="1">
    <citation type="submission" date="2018-09" db="EMBL/GenBank/DDBJ databases">
        <title>Genomic Encyclopedia of Type Strains, Phase III (KMG-III): the genomes of soil and plant-associated and newly described type strains.</title>
        <authorList>
            <person name="Whitman W."/>
        </authorList>
    </citation>
    <scope>NUCLEOTIDE SEQUENCE [LARGE SCALE GENOMIC DNA]</scope>
    <source>
        <strain evidence="3 4">CECT 7938</strain>
    </source>
</reference>
<dbReference type="RefSeq" id="WP_120259439.1">
    <property type="nucleotide sequence ID" value="NZ_RAPY01000002.1"/>
</dbReference>
<feature type="compositionally biased region" description="Polar residues" evidence="1">
    <location>
        <begin position="91"/>
        <end position="102"/>
    </location>
</feature>
<keyword evidence="4" id="KW-1185">Reference proteome</keyword>
<feature type="signal peptide" evidence="2">
    <location>
        <begin position="1"/>
        <end position="19"/>
    </location>
</feature>
<sequence length="102" mass="10809">MKKVIFGLSLLALTSAAFAGNRNDSKTDVPSENKAATTTYYAIKNPPGSAQPFHWTSNFNEVLEAELSCDPLPGASCEVEAASQPIDGQMPSGQSPSNEAYQ</sequence>
<evidence type="ECO:0000256" key="1">
    <source>
        <dbReference type="SAM" id="MobiDB-lite"/>
    </source>
</evidence>